<dbReference type="Proteomes" id="UP001168821">
    <property type="component" value="Unassembled WGS sequence"/>
</dbReference>
<gene>
    <name evidence="1" type="ORF">Zmor_018225</name>
</gene>
<accession>A0AA38IDT3</accession>
<evidence type="ECO:0000313" key="2">
    <source>
        <dbReference type="Proteomes" id="UP001168821"/>
    </source>
</evidence>
<dbReference type="AlphaFoldDB" id="A0AA38IDT3"/>
<evidence type="ECO:0000313" key="1">
    <source>
        <dbReference type="EMBL" id="KAJ3652244.1"/>
    </source>
</evidence>
<comment type="caution">
    <text evidence="1">The sequence shown here is derived from an EMBL/GenBank/DDBJ whole genome shotgun (WGS) entry which is preliminary data.</text>
</comment>
<sequence length="105" mass="11804">MSDRLRMCFRLHSVKAVCRHKPLLCCRSAGYYFQRGFEDACARKVTTEVLRSYRKRVNSASGGGSCLRPLVGSPKSEKVRSFDTVAEHIGRHTCISLTCIYISGE</sequence>
<name>A0AA38IDT3_9CUCU</name>
<dbReference type="EMBL" id="JALNTZ010000005">
    <property type="protein sequence ID" value="KAJ3652244.1"/>
    <property type="molecule type" value="Genomic_DNA"/>
</dbReference>
<organism evidence="1 2">
    <name type="scientific">Zophobas morio</name>
    <dbReference type="NCBI Taxonomy" id="2755281"/>
    <lineage>
        <taxon>Eukaryota</taxon>
        <taxon>Metazoa</taxon>
        <taxon>Ecdysozoa</taxon>
        <taxon>Arthropoda</taxon>
        <taxon>Hexapoda</taxon>
        <taxon>Insecta</taxon>
        <taxon>Pterygota</taxon>
        <taxon>Neoptera</taxon>
        <taxon>Endopterygota</taxon>
        <taxon>Coleoptera</taxon>
        <taxon>Polyphaga</taxon>
        <taxon>Cucujiformia</taxon>
        <taxon>Tenebrionidae</taxon>
        <taxon>Zophobas</taxon>
    </lineage>
</organism>
<proteinExistence type="predicted"/>
<keyword evidence="2" id="KW-1185">Reference proteome</keyword>
<reference evidence="1" key="1">
    <citation type="journal article" date="2023" name="G3 (Bethesda)">
        <title>Whole genome assemblies of Zophobas morio and Tenebrio molitor.</title>
        <authorList>
            <person name="Kaur S."/>
            <person name="Stinson S.A."/>
            <person name="diCenzo G.C."/>
        </authorList>
    </citation>
    <scope>NUCLEOTIDE SEQUENCE</scope>
    <source>
        <strain evidence="1">QUZm001</strain>
    </source>
</reference>
<protein>
    <submittedName>
        <fullName evidence="1">Uncharacterized protein</fullName>
    </submittedName>
</protein>